<dbReference type="Gene3D" id="3.40.30.10">
    <property type="entry name" value="Glutaredoxin"/>
    <property type="match status" value="1"/>
</dbReference>
<dbReference type="Pfam" id="PF00085">
    <property type="entry name" value="Thioredoxin"/>
    <property type="match status" value="1"/>
</dbReference>
<dbReference type="RefSeq" id="WP_062253768.1">
    <property type="nucleotide sequence ID" value="NZ_CP014229.1"/>
</dbReference>
<feature type="site" description="Contributes to redox potential value" evidence="7">
    <location>
        <position position="30"/>
    </location>
</feature>
<dbReference type="PIRSF" id="PIRSF000077">
    <property type="entry name" value="Thioredoxin"/>
    <property type="match status" value="1"/>
</dbReference>
<evidence type="ECO:0000256" key="5">
    <source>
        <dbReference type="ARBA" id="ARBA00023284"/>
    </source>
</evidence>
<sequence length="106" mass="11766">MVIVDKENFEAEVLNSAMPVIVDLWGPQCGPCLALMPSVEKLAEEYEGKIKFCKLNVAENRRLVISLRVMAVPTILFYKGGENVQRISSDEVTLDAIREGAEKLLA</sequence>
<dbReference type="CDD" id="cd02947">
    <property type="entry name" value="TRX_family"/>
    <property type="match status" value="1"/>
</dbReference>
<gene>
    <name evidence="10" type="ORF">AXF13_12710</name>
</gene>
<name>A0A109W4T3_9BACT</name>
<evidence type="ECO:0000313" key="11">
    <source>
        <dbReference type="Proteomes" id="UP000069241"/>
    </source>
</evidence>
<dbReference type="GO" id="GO:0015035">
    <property type="term" value="F:protein-disulfide reductase activity"/>
    <property type="evidence" value="ECO:0007669"/>
    <property type="project" value="InterPro"/>
</dbReference>
<dbReference type="Proteomes" id="UP000069241">
    <property type="component" value="Chromosome"/>
</dbReference>
<evidence type="ECO:0000256" key="4">
    <source>
        <dbReference type="ARBA" id="ARBA00023157"/>
    </source>
</evidence>
<feature type="active site" description="Nucleophile" evidence="7">
    <location>
        <position position="32"/>
    </location>
</feature>
<dbReference type="PANTHER" id="PTHR45663">
    <property type="entry name" value="GEO12009P1"/>
    <property type="match status" value="1"/>
</dbReference>
<evidence type="ECO:0000256" key="8">
    <source>
        <dbReference type="PIRSR" id="PIRSR000077-4"/>
    </source>
</evidence>
<dbReference type="PANTHER" id="PTHR45663:SF11">
    <property type="entry name" value="GEO12009P1"/>
    <property type="match status" value="1"/>
</dbReference>
<dbReference type="InterPro" id="IPR013766">
    <property type="entry name" value="Thioredoxin_domain"/>
</dbReference>
<dbReference type="AlphaFoldDB" id="A0A109W4T3"/>
<feature type="domain" description="Thioredoxin" evidence="9">
    <location>
        <begin position="1"/>
        <end position="106"/>
    </location>
</feature>
<dbReference type="GO" id="GO:0045454">
    <property type="term" value="P:cell redox homeostasis"/>
    <property type="evidence" value="ECO:0007669"/>
    <property type="project" value="TreeGrafter"/>
</dbReference>
<dbReference type="GO" id="GO:0005829">
    <property type="term" value="C:cytosol"/>
    <property type="evidence" value="ECO:0007669"/>
    <property type="project" value="TreeGrafter"/>
</dbReference>
<accession>A0A109W4T3</accession>
<evidence type="ECO:0000256" key="7">
    <source>
        <dbReference type="PIRSR" id="PIRSR000077-1"/>
    </source>
</evidence>
<evidence type="ECO:0000256" key="2">
    <source>
        <dbReference type="ARBA" id="ARBA00022448"/>
    </source>
</evidence>
<feature type="site" description="Deprotonates C-terminal active site Cys" evidence="7">
    <location>
        <position position="23"/>
    </location>
</feature>
<keyword evidence="5 8" id="KW-0676">Redox-active center</keyword>
<reference evidence="11" key="1">
    <citation type="submission" date="2016-02" db="EMBL/GenBank/DDBJ databases">
        <authorList>
            <person name="Holder M.E."/>
            <person name="Ajami N.J."/>
            <person name="Petrosino J.F."/>
        </authorList>
    </citation>
    <scope>NUCLEOTIDE SEQUENCE [LARGE SCALE GENOMIC DNA]</scope>
    <source>
        <strain evidence="11">CCUG 45958</strain>
    </source>
</reference>
<organism evidence="10 11">
    <name type="scientific">Desulfovibrio fairfieldensis</name>
    <dbReference type="NCBI Taxonomy" id="44742"/>
    <lineage>
        <taxon>Bacteria</taxon>
        <taxon>Pseudomonadati</taxon>
        <taxon>Thermodesulfobacteriota</taxon>
        <taxon>Desulfovibrionia</taxon>
        <taxon>Desulfovibrionales</taxon>
        <taxon>Desulfovibrionaceae</taxon>
        <taxon>Desulfovibrio</taxon>
    </lineage>
</organism>
<dbReference type="InterPro" id="IPR036249">
    <property type="entry name" value="Thioredoxin-like_sf"/>
</dbReference>
<keyword evidence="11" id="KW-1185">Reference proteome</keyword>
<feature type="disulfide bond" description="Redox-active" evidence="8">
    <location>
        <begin position="29"/>
        <end position="32"/>
    </location>
</feature>
<proteinExistence type="inferred from homology"/>
<feature type="site" description="Contributes to redox potential value" evidence="7">
    <location>
        <position position="31"/>
    </location>
</feature>
<evidence type="ECO:0000256" key="3">
    <source>
        <dbReference type="ARBA" id="ARBA00022982"/>
    </source>
</evidence>
<comment type="similarity">
    <text evidence="1 6">Belongs to the thioredoxin family.</text>
</comment>
<evidence type="ECO:0000256" key="1">
    <source>
        <dbReference type="ARBA" id="ARBA00008987"/>
    </source>
</evidence>
<keyword evidence="4 8" id="KW-1015">Disulfide bond</keyword>
<dbReference type="STRING" id="44742.AXF13_12710"/>
<protein>
    <recommendedName>
        <fullName evidence="6">Thioredoxin</fullName>
    </recommendedName>
</protein>
<keyword evidence="2" id="KW-0813">Transport</keyword>
<feature type="active site" description="Nucleophile" evidence="7">
    <location>
        <position position="29"/>
    </location>
</feature>
<dbReference type="SUPFAM" id="SSF52833">
    <property type="entry name" value="Thioredoxin-like"/>
    <property type="match status" value="1"/>
</dbReference>
<evidence type="ECO:0000256" key="6">
    <source>
        <dbReference type="PIRNR" id="PIRNR000077"/>
    </source>
</evidence>
<evidence type="ECO:0000313" key="10">
    <source>
        <dbReference type="EMBL" id="AMD90916.1"/>
    </source>
</evidence>
<dbReference type="EMBL" id="CP014229">
    <property type="protein sequence ID" value="AMD90916.1"/>
    <property type="molecule type" value="Genomic_DNA"/>
</dbReference>
<dbReference type="PROSITE" id="PS51352">
    <property type="entry name" value="THIOREDOXIN_2"/>
    <property type="match status" value="1"/>
</dbReference>
<dbReference type="InterPro" id="IPR005746">
    <property type="entry name" value="Thioredoxin"/>
</dbReference>
<keyword evidence="3" id="KW-0249">Electron transport</keyword>
<dbReference type="KEGG" id="dfi:AXF13_12710"/>
<evidence type="ECO:0000259" key="9">
    <source>
        <dbReference type="PROSITE" id="PS51352"/>
    </source>
</evidence>